<accession>A0A0A9XRR9</accession>
<dbReference type="GO" id="GO:0016024">
    <property type="term" value="P:CDP-diacylglycerol biosynthetic process"/>
    <property type="evidence" value="ECO:0007669"/>
    <property type="project" value="UniProtKB-UniPathway"/>
</dbReference>
<evidence type="ECO:0000313" key="3">
    <source>
        <dbReference type="EMBL" id="JAQ03908.1"/>
    </source>
</evidence>
<sequence>MDPHTLLPFLHDVPPHTVQLERRVEFTWVPRTLPISLRNVASAQSKQFLRLGCGNLWRQLRLGWALHCDVGLVPTAKLPQQATSMLRPRTLELLLADAALWNKHSLIVPAHAGRSHVPTSHNSIELDPWCRTRQPMFVGASWSSVLLACRATVRRTSLQQTIKGILTAGPVKSLRYLLHKLLR</sequence>
<reference evidence="1" key="1">
    <citation type="journal article" date="2014" name="PLoS ONE">
        <title>Transcriptome-Based Identification of ABC Transporters in the Western Tarnished Plant Bug Lygus hesperus.</title>
        <authorList>
            <person name="Hull J.J."/>
            <person name="Chaney K."/>
            <person name="Geib S.M."/>
            <person name="Fabrick J.A."/>
            <person name="Brent C.S."/>
            <person name="Walsh D."/>
            <person name="Lavine L.C."/>
        </authorList>
    </citation>
    <scope>NUCLEOTIDE SEQUENCE</scope>
</reference>
<dbReference type="EMBL" id="GBHO01022060">
    <property type="protein sequence ID" value="JAG21544.1"/>
    <property type="molecule type" value="Transcribed_RNA"/>
</dbReference>
<evidence type="ECO:0000313" key="2">
    <source>
        <dbReference type="EMBL" id="JAG21544.1"/>
    </source>
</evidence>
<organism evidence="1">
    <name type="scientific">Lygus hesperus</name>
    <name type="common">Western plant bug</name>
    <dbReference type="NCBI Taxonomy" id="30085"/>
    <lineage>
        <taxon>Eukaryota</taxon>
        <taxon>Metazoa</taxon>
        <taxon>Ecdysozoa</taxon>
        <taxon>Arthropoda</taxon>
        <taxon>Hexapoda</taxon>
        <taxon>Insecta</taxon>
        <taxon>Pterygota</taxon>
        <taxon>Neoptera</taxon>
        <taxon>Paraneoptera</taxon>
        <taxon>Hemiptera</taxon>
        <taxon>Heteroptera</taxon>
        <taxon>Panheteroptera</taxon>
        <taxon>Cimicomorpha</taxon>
        <taxon>Miridae</taxon>
        <taxon>Mirini</taxon>
        <taxon>Lygus</taxon>
    </lineage>
</organism>
<evidence type="ECO:0000313" key="1">
    <source>
        <dbReference type="EMBL" id="JAG21543.1"/>
    </source>
</evidence>
<dbReference type="InterPro" id="IPR015222">
    <property type="entry name" value="Tam41"/>
</dbReference>
<proteinExistence type="predicted"/>
<dbReference type="EMBL" id="GDHC01014721">
    <property type="protein sequence ID" value="JAQ03908.1"/>
    <property type="molecule type" value="Transcribed_RNA"/>
</dbReference>
<dbReference type="GO" id="GO:0032049">
    <property type="term" value="P:cardiolipin biosynthetic process"/>
    <property type="evidence" value="ECO:0007669"/>
    <property type="project" value="InterPro"/>
</dbReference>
<dbReference type="Pfam" id="PF09139">
    <property type="entry name" value="Tam41_Mmp37"/>
    <property type="match status" value="1"/>
</dbReference>
<protein>
    <submittedName>
        <fullName evidence="1">Uncharacterized protein</fullName>
    </submittedName>
</protein>
<reference evidence="1" key="2">
    <citation type="submission" date="2014-07" db="EMBL/GenBank/DDBJ databases">
        <authorList>
            <person name="Hull J."/>
        </authorList>
    </citation>
    <scope>NUCLEOTIDE SEQUENCE</scope>
</reference>
<dbReference type="AlphaFoldDB" id="A0A0A9XRR9"/>
<reference evidence="3" key="3">
    <citation type="journal article" date="2016" name="Gigascience">
        <title>De novo construction of an expanded transcriptome assembly for the western tarnished plant bug, Lygus hesperus.</title>
        <authorList>
            <person name="Tassone E.E."/>
            <person name="Geib S.M."/>
            <person name="Hall B."/>
            <person name="Fabrick J.A."/>
            <person name="Brent C.S."/>
            <person name="Hull J.J."/>
        </authorList>
    </citation>
    <scope>NUCLEOTIDE SEQUENCE</scope>
</reference>
<dbReference type="EMBL" id="GBHO01022061">
    <property type="protein sequence ID" value="JAG21543.1"/>
    <property type="molecule type" value="Transcribed_RNA"/>
</dbReference>
<dbReference type="UniPathway" id="UPA00557">
    <property type="reaction ID" value="UER00614"/>
</dbReference>
<gene>
    <name evidence="1" type="ORF">CM83_18045</name>
    <name evidence="2" type="ORF">CM83_18049</name>
    <name evidence="3" type="ORF">g.4586</name>
</gene>
<dbReference type="GO" id="GO:0004605">
    <property type="term" value="F:phosphatidate cytidylyltransferase activity"/>
    <property type="evidence" value="ECO:0007669"/>
    <property type="project" value="InterPro"/>
</dbReference>
<name>A0A0A9XRR9_LYGHE</name>